<dbReference type="Proteomes" id="UP001060085">
    <property type="component" value="Linkage Group LG08"/>
</dbReference>
<sequence length="532" mass="60478">MERQRCEDVVSSRQTPPPPPPPPPKPNGAKIYNYLLSGTTTQNSWFNKETDNILHQQRKPKSPENHFCLTLLRTITTLSSKNFHSMEFNEEKNLWSFVDEERKNINLPRRLSFGGNLHESDSHDLASARTSCASATSFPLWPASPESPWTRSPIHASPTPSLLFHCLASLHRSEGKIFSIAASKDYVFTGSDSRRIHAWKLPDCIEMGYIKANVGEVRAILAHGKLLFTAHADHKIRVWDVPPTECFKPKKITTLPRRSFLLYPRMESHKDYISCIAYNYSEKLLYTGSWDRTVKVWKISVKQCIDSFLAHEGHLNAIVINQEDGCVFTGSSDGTVKIWRRVFRDISHILTMKLKFQESPVNALALSLSPSGCFLYSGSSDGLINFWEKEKMSGRFNHRGFLQGHHFSVLCLVSIGELILSGSEDATIRIWRREEGNSFHSCLSVIDGHRGPVRCLAASLETENVLIGLLVYSASLDQTFKIWRVKVYPPEEVKLEKTESKHHQQVELMDCQTSPVLSPSWVEKRMQGNHFD</sequence>
<reference evidence="2" key="1">
    <citation type="journal article" date="2023" name="Nat. Plants">
        <title>Single-cell RNA sequencing provides a high-resolution roadmap for understanding the multicellular compartmentation of specialized metabolism.</title>
        <authorList>
            <person name="Sun S."/>
            <person name="Shen X."/>
            <person name="Li Y."/>
            <person name="Li Y."/>
            <person name="Wang S."/>
            <person name="Li R."/>
            <person name="Zhang H."/>
            <person name="Shen G."/>
            <person name="Guo B."/>
            <person name="Wei J."/>
            <person name="Xu J."/>
            <person name="St-Pierre B."/>
            <person name="Chen S."/>
            <person name="Sun C."/>
        </authorList>
    </citation>
    <scope>NUCLEOTIDE SEQUENCE [LARGE SCALE GENOMIC DNA]</scope>
</reference>
<gene>
    <name evidence="1" type="ORF">M9H77_37267</name>
</gene>
<dbReference type="EMBL" id="CM044708">
    <property type="protein sequence ID" value="KAI5651262.1"/>
    <property type="molecule type" value="Genomic_DNA"/>
</dbReference>
<protein>
    <submittedName>
        <fullName evidence="1">Uncharacterized protein</fullName>
    </submittedName>
</protein>
<name>A0ACB9ZU60_CATRO</name>
<evidence type="ECO:0000313" key="2">
    <source>
        <dbReference type="Proteomes" id="UP001060085"/>
    </source>
</evidence>
<comment type="caution">
    <text evidence="1">The sequence shown here is derived from an EMBL/GenBank/DDBJ whole genome shotgun (WGS) entry which is preliminary data.</text>
</comment>
<keyword evidence="2" id="KW-1185">Reference proteome</keyword>
<evidence type="ECO:0000313" key="1">
    <source>
        <dbReference type="EMBL" id="KAI5651262.1"/>
    </source>
</evidence>
<organism evidence="1 2">
    <name type="scientific">Catharanthus roseus</name>
    <name type="common">Madagascar periwinkle</name>
    <name type="synonym">Vinca rosea</name>
    <dbReference type="NCBI Taxonomy" id="4058"/>
    <lineage>
        <taxon>Eukaryota</taxon>
        <taxon>Viridiplantae</taxon>
        <taxon>Streptophyta</taxon>
        <taxon>Embryophyta</taxon>
        <taxon>Tracheophyta</taxon>
        <taxon>Spermatophyta</taxon>
        <taxon>Magnoliopsida</taxon>
        <taxon>eudicotyledons</taxon>
        <taxon>Gunneridae</taxon>
        <taxon>Pentapetalae</taxon>
        <taxon>asterids</taxon>
        <taxon>lamiids</taxon>
        <taxon>Gentianales</taxon>
        <taxon>Apocynaceae</taxon>
        <taxon>Rauvolfioideae</taxon>
        <taxon>Vinceae</taxon>
        <taxon>Catharanthinae</taxon>
        <taxon>Catharanthus</taxon>
    </lineage>
</organism>
<accession>A0ACB9ZU60</accession>
<proteinExistence type="predicted"/>